<sequence>MPYSGQEAAEEALQEARNRQDQVMEAAALQTLVAVHLAQKAVPAAVRYAQEAAVALEALEDRVAEAGAWHLAAQLHMSKDALNASEALRCAQAARAAHKGCEVSANEEATVLQTLSAAHLANGEAAKALEVASAGRELCKQALLRCFAFAIRGQQNLHKNFACSRRADFLRRVLSSEQRSRGFV</sequence>
<dbReference type="InterPro" id="IPR011990">
    <property type="entry name" value="TPR-like_helical_dom_sf"/>
</dbReference>
<gene>
    <name evidence="1" type="ORF">SNAT2548_LOCUS32855</name>
</gene>
<accession>A0A812UPL7</accession>
<dbReference type="Proteomes" id="UP000604046">
    <property type="component" value="Unassembled WGS sequence"/>
</dbReference>
<reference evidence="1" key="1">
    <citation type="submission" date="2021-02" db="EMBL/GenBank/DDBJ databases">
        <authorList>
            <person name="Dougan E. K."/>
            <person name="Rhodes N."/>
            <person name="Thang M."/>
            <person name="Chan C."/>
        </authorList>
    </citation>
    <scope>NUCLEOTIDE SEQUENCE</scope>
</reference>
<dbReference type="SUPFAM" id="SSF48452">
    <property type="entry name" value="TPR-like"/>
    <property type="match status" value="1"/>
</dbReference>
<dbReference type="Gene3D" id="1.25.40.10">
    <property type="entry name" value="Tetratricopeptide repeat domain"/>
    <property type="match status" value="1"/>
</dbReference>
<proteinExistence type="predicted"/>
<comment type="caution">
    <text evidence="1">The sequence shown here is derived from an EMBL/GenBank/DDBJ whole genome shotgun (WGS) entry which is preliminary data.</text>
</comment>
<organism evidence="1 2">
    <name type="scientific">Symbiodinium natans</name>
    <dbReference type="NCBI Taxonomy" id="878477"/>
    <lineage>
        <taxon>Eukaryota</taxon>
        <taxon>Sar</taxon>
        <taxon>Alveolata</taxon>
        <taxon>Dinophyceae</taxon>
        <taxon>Suessiales</taxon>
        <taxon>Symbiodiniaceae</taxon>
        <taxon>Symbiodinium</taxon>
    </lineage>
</organism>
<evidence type="ECO:0000313" key="2">
    <source>
        <dbReference type="Proteomes" id="UP000604046"/>
    </source>
</evidence>
<protein>
    <submittedName>
        <fullName evidence="1">Uncharacterized protein</fullName>
    </submittedName>
</protein>
<keyword evidence="2" id="KW-1185">Reference proteome</keyword>
<evidence type="ECO:0000313" key="1">
    <source>
        <dbReference type="EMBL" id="CAE7575996.1"/>
    </source>
</evidence>
<dbReference type="AlphaFoldDB" id="A0A812UPL7"/>
<name>A0A812UPL7_9DINO</name>
<dbReference type="EMBL" id="CAJNDS010002731">
    <property type="protein sequence ID" value="CAE7575996.1"/>
    <property type="molecule type" value="Genomic_DNA"/>
</dbReference>